<dbReference type="Pfam" id="PF13786">
    <property type="entry name" value="DUF4179"/>
    <property type="match status" value="1"/>
</dbReference>
<feature type="transmembrane region" description="Helical" evidence="1">
    <location>
        <begin position="47"/>
        <end position="70"/>
    </location>
</feature>
<evidence type="ECO:0000313" key="3">
    <source>
        <dbReference type="EMBL" id="TVX96641.1"/>
    </source>
</evidence>
<dbReference type="InterPro" id="IPR025436">
    <property type="entry name" value="DUF4179"/>
</dbReference>
<evidence type="ECO:0000259" key="2">
    <source>
        <dbReference type="Pfam" id="PF13786"/>
    </source>
</evidence>
<accession>A0A559J9V7</accession>
<sequence length="504" mass="56782">MEDNLKLSRTYNKHEVDVERMKKRIFEEIDSAQIGTRRSKRRASFHGIAAACVATTLLFSTAVLVSPSFAAIAKEIPVMSAAVQWLDAIRGYEGVKNAQNYGYEPFKPITQQKDGVTIQISDMYLSSDKLMYKVLYSSDEITKHAYRLDDGGLSIDSKQVTEYSVSVSEFASGISIGGPINSNIVEDETTKKIFYVESVRFDLDSEKLKTFLKSKPTALHVDVDAYSKGTSHTKWMSFVIPFNPDKLAQDRLIPLSQNVATEPKDPDLVAFTLDKINITPTNTYLTIATEKNASYYVEFAQFGDEVPNNPYLKDDKGNIYPLMVEEIANQYGLDPGNTTDGSIMTFTNSPYFDPNVSKLYFHVNNVHIRDKSPSGSVTVSTKQKFPQSVSFKNKSFTIENAKYEKGLLILKLKNERPETGSLSTVHFDIPDYRQEVYKDKTKKYAELRKSYADYPGTIGIPELDAKGKTYTLAVRAPQADSYEIKLSRSNDQIEINRDILIQIK</sequence>
<dbReference type="OrthoDB" id="2651437at2"/>
<organism evidence="3 4">
    <name type="scientific">Cohnella terricola</name>
    <dbReference type="NCBI Taxonomy" id="1289167"/>
    <lineage>
        <taxon>Bacteria</taxon>
        <taxon>Bacillati</taxon>
        <taxon>Bacillota</taxon>
        <taxon>Bacilli</taxon>
        <taxon>Bacillales</taxon>
        <taxon>Paenibacillaceae</taxon>
        <taxon>Cohnella</taxon>
    </lineage>
</organism>
<gene>
    <name evidence="3" type="ORF">FPZ45_20345</name>
</gene>
<comment type="caution">
    <text evidence="3">The sequence shown here is derived from an EMBL/GenBank/DDBJ whole genome shotgun (WGS) entry which is preliminary data.</text>
</comment>
<reference evidence="3 4" key="1">
    <citation type="submission" date="2019-07" db="EMBL/GenBank/DDBJ databases">
        <authorList>
            <person name="Kim J."/>
        </authorList>
    </citation>
    <scope>NUCLEOTIDE SEQUENCE [LARGE SCALE GENOMIC DNA]</scope>
    <source>
        <strain evidence="3 4">G13</strain>
    </source>
</reference>
<keyword evidence="1" id="KW-0812">Transmembrane</keyword>
<evidence type="ECO:0000256" key="1">
    <source>
        <dbReference type="SAM" id="Phobius"/>
    </source>
</evidence>
<dbReference type="AlphaFoldDB" id="A0A559J9V7"/>
<dbReference type="RefSeq" id="WP_144705939.1">
    <property type="nucleotide sequence ID" value="NZ_VNJJ01000015.1"/>
</dbReference>
<dbReference type="Proteomes" id="UP000316330">
    <property type="component" value="Unassembled WGS sequence"/>
</dbReference>
<evidence type="ECO:0000313" key="4">
    <source>
        <dbReference type="Proteomes" id="UP000316330"/>
    </source>
</evidence>
<feature type="domain" description="DUF4179" evidence="2">
    <location>
        <begin position="40"/>
        <end position="131"/>
    </location>
</feature>
<keyword evidence="4" id="KW-1185">Reference proteome</keyword>
<name>A0A559J9V7_9BACL</name>
<keyword evidence="1" id="KW-0472">Membrane</keyword>
<protein>
    <submittedName>
        <fullName evidence="3">DUF4179 domain-containing protein</fullName>
    </submittedName>
</protein>
<proteinExistence type="predicted"/>
<dbReference type="EMBL" id="VNJJ01000015">
    <property type="protein sequence ID" value="TVX96641.1"/>
    <property type="molecule type" value="Genomic_DNA"/>
</dbReference>
<keyword evidence="1" id="KW-1133">Transmembrane helix</keyword>